<dbReference type="RefSeq" id="WP_227309458.1">
    <property type="nucleotide sequence ID" value="NZ_JAESVA010000009.1"/>
</dbReference>
<sequence length="412" mass="43158">MTRADDSTAASGLGLVLSRVADGTAQSRAELVSVTGFSRTTVGQYLTQLFAAGLVEEAPEGMRRGGGRPSRLLRLAPDAAVVLAADIGETHARLAVTDLTPAILAENTIAIDLKDGPIIVLAQLADAYRALLRTLRQNARDVLGIGLGLPAPVDHAGGRIVGPSVMPGWDDFDICGCLTTHLGVPVLVENDVNLMTLSEFRAFWPDAAQFLFVKAGTGIGSGIVTDGRLYRGAQGAAGDIGHMQLDRTGGPLCRCGKQGCLEAHAAGWAVARDLRAEGLLAQTARDVLRLMQAGNSATALRLHEAGLVLGDAVANTVSVLNPSAIVIGGMLAEAGETLISGIRSRVQERSLPLAFRHLSIQRARSGSDAGLLGAARLVIDTRLQPRHADATIAAHSRFKPGSRTRPQKLRLV</sequence>
<dbReference type="PANTHER" id="PTHR18964:SF173">
    <property type="entry name" value="GLUCOKINASE"/>
    <property type="match status" value="1"/>
</dbReference>
<comment type="caution">
    <text evidence="1">The sequence shown here is derived from an EMBL/GenBank/DDBJ whole genome shotgun (WGS) entry which is preliminary data.</text>
</comment>
<organism evidence="1 2">
    <name type="scientific">Acidisoma cellulosilyticum</name>
    <dbReference type="NCBI Taxonomy" id="2802395"/>
    <lineage>
        <taxon>Bacteria</taxon>
        <taxon>Pseudomonadati</taxon>
        <taxon>Pseudomonadota</taxon>
        <taxon>Alphaproteobacteria</taxon>
        <taxon>Acetobacterales</taxon>
        <taxon>Acidocellaceae</taxon>
        <taxon>Acidisoma</taxon>
    </lineage>
</organism>
<dbReference type="Proteomes" id="UP000721844">
    <property type="component" value="Unassembled WGS sequence"/>
</dbReference>
<reference evidence="1 2" key="1">
    <citation type="journal article" date="2021" name="Microorganisms">
        <title>Acidisoma silvae sp. nov. and Acidisomacellulosilytica sp. nov., Two Acidophilic Bacteria Isolated from Decaying Wood, Hydrolyzing Cellulose and Producing Poly-3-hydroxybutyrate.</title>
        <authorList>
            <person name="Mieszkin S."/>
            <person name="Pouder E."/>
            <person name="Uroz S."/>
            <person name="Simon-Colin C."/>
            <person name="Alain K."/>
        </authorList>
    </citation>
    <scope>NUCLEOTIDE SEQUENCE [LARGE SCALE GENOMIC DNA]</scope>
    <source>
        <strain evidence="1 2">HW T5.17</strain>
    </source>
</reference>
<dbReference type="InterPro" id="IPR036390">
    <property type="entry name" value="WH_DNA-bd_sf"/>
</dbReference>
<dbReference type="Gene3D" id="1.10.10.10">
    <property type="entry name" value="Winged helix-like DNA-binding domain superfamily/Winged helix DNA-binding domain"/>
    <property type="match status" value="1"/>
</dbReference>
<evidence type="ECO:0000313" key="1">
    <source>
        <dbReference type="EMBL" id="MCB8882803.1"/>
    </source>
</evidence>
<dbReference type="InterPro" id="IPR036388">
    <property type="entry name" value="WH-like_DNA-bd_sf"/>
</dbReference>
<dbReference type="InterPro" id="IPR043129">
    <property type="entry name" value="ATPase_NBD"/>
</dbReference>
<dbReference type="AlphaFoldDB" id="A0A963Z6L8"/>
<dbReference type="Pfam" id="PF00480">
    <property type="entry name" value="ROK"/>
    <property type="match status" value="1"/>
</dbReference>
<accession>A0A963Z6L8</accession>
<dbReference type="PANTHER" id="PTHR18964">
    <property type="entry name" value="ROK (REPRESSOR, ORF, KINASE) FAMILY"/>
    <property type="match status" value="1"/>
</dbReference>
<name>A0A963Z6L8_9PROT</name>
<proteinExistence type="predicted"/>
<dbReference type="SUPFAM" id="SSF46785">
    <property type="entry name" value="Winged helix' DNA-binding domain"/>
    <property type="match status" value="1"/>
</dbReference>
<dbReference type="SUPFAM" id="SSF53067">
    <property type="entry name" value="Actin-like ATPase domain"/>
    <property type="match status" value="1"/>
</dbReference>
<evidence type="ECO:0000313" key="2">
    <source>
        <dbReference type="Proteomes" id="UP000721844"/>
    </source>
</evidence>
<dbReference type="InterPro" id="IPR000600">
    <property type="entry name" value="ROK"/>
</dbReference>
<protein>
    <submittedName>
        <fullName evidence="1">ROK family protein</fullName>
    </submittedName>
</protein>
<dbReference type="EMBL" id="JAESVA010000009">
    <property type="protein sequence ID" value="MCB8882803.1"/>
    <property type="molecule type" value="Genomic_DNA"/>
</dbReference>
<dbReference type="Gene3D" id="3.30.420.40">
    <property type="match status" value="2"/>
</dbReference>
<keyword evidence="2" id="KW-1185">Reference proteome</keyword>
<gene>
    <name evidence="1" type="ORF">ACELLULO517_21335</name>
</gene>